<sequence>MWAESVAPLRHSRGGLTEERPAFEPESSSPASHGLERSVCEKERVCDRRYKHGGEVDAQLPLRTQKMRA</sequence>
<accession>A0AA88NZP5</accession>
<reference evidence="2" key="1">
    <citation type="submission" date="2023-08" db="EMBL/GenBank/DDBJ databases">
        <title>Chromosome-level Genome Assembly of mud carp (Cirrhinus molitorella).</title>
        <authorList>
            <person name="Liu H."/>
        </authorList>
    </citation>
    <scope>NUCLEOTIDE SEQUENCE</scope>
    <source>
        <strain evidence="2">Prfri</strain>
        <tissue evidence="2">Muscle</tissue>
    </source>
</reference>
<evidence type="ECO:0000313" key="3">
    <source>
        <dbReference type="Proteomes" id="UP001187343"/>
    </source>
</evidence>
<protein>
    <submittedName>
        <fullName evidence="2">Uncharacterized protein</fullName>
    </submittedName>
</protein>
<feature type="region of interest" description="Disordered" evidence="1">
    <location>
        <begin position="1"/>
        <end position="39"/>
    </location>
</feature>
<evidence type="ECO:0000313" key="2">
    <source>
        <dbReference type="EMBL" id="KAK2867366.1"/>
    </source>
</evidence>
<name>A0AA88NZP5_9TELE</name>
<dbReference type="Proteomes" id="UP001187343">
    <property type="component" value="Unassembled WGS sequence"/>
</dbReference>
<comment type="caution">
    <text evidence="2">The sequence shown here is derived from an EMBL/GenBank/DDBJ whole genome shotgun (WGS) entry which is preliminary data.</text>
</comment>
<dbReference type="EMBL" id="JAUYZG010000025">
    <property type="protein sequence ID" value="KAK2867366.1"/>
    <property type="molecule type" value="Genomic_DNA"/>
</dbReference>
<proteinExistence type="predicted"/>
<organism evidence="2 3">
    <name type="scientific">Cirrhinus molitorella</name>
    <name type="common">mud carp</name>
    <dbReference type="NCBI Taxonomy" id="172907"/>
    <lineage>
        <taxon>Eukaryota</taxon>
        <taxon>Metazoa</taxon>
        <taxon>Chordata</taxon>
        <taxon>Craniata</taxon>
        <taxon>Vertebrata</taxon>
        <taxon>Euteleostomi</taxon>
        <taxon>Actinopterygii</taxon>
        <taxon>Neopterygii</taxon>
        <taxon>Teleostei</taxon>
        <taxon>Ostariophysi</taxon>
        <taxon>Cypriniformes</taxon>
        <taxon>Cyprinidae</taxon>
        <taxon>Labeoninae</taxon>
        <taxon>Labeonini</taxon>
        <taxon>Cirrhinus</taxon>
    </lineage>
</organism>
<evidence type="ECO:0000256" key="1">
    <source>
        <dbReference type="SAM" id="MobiDB-lite"/>
    </source>
</evidence>
<keyword evidence="3" id="KW-1185">Reference proteome</keyword>
<gene>
    <name evidence="2" type="ORF">Q8A67_025483</name>
</gene>
<dbReference type="AlphaFoldDB" id="A0AA88NZP5"/>